<keyword evidence="6 7" id="KW-0472">Membrane</keyword>
<evidence type="ECO:0000313" key="9">
    <source>
        <dbReference type="EMBL" id="MDR6551724.1"/>
    </source>
</evidence>
<dbReference type="SUPFAM" id="SSF161098">
    <property type="entry name" value="MetI-like"/>
    <property type="match status" value="1"/>
</dbReference>
<gene>
    <name evidence="9" type="ORF">J2736_002913</name>
</gene>
<dbReference type="RefSeq" id="WP_310499288.1">
    <property type="nucleotide sequence ID" value="NZ_JAVDSB010000004.1"/>
</dbReference>
<sequence>MIKRKIGSRLFDVANGGILVLVALSTMIPFLYIMAVSFSTNMEYMTRDFYIFPRTWVLDSYRLIFHSSQFVHSLFVTVYITVFGSLVNLILTATMAYGLTRNAFGQKQILFLVLFTLMFSAGLIPTYLIVKATGLLNSFWAVILPTAISSFNLIVMRQFFSEIPTELNEAALIDGANEMQMFTRIIIPLSKPALAAFGLFYAVAHWNSYFSAILYINDQAKWPIQAVLRQLVVLGETASTLNNTDSFSLKYSVPEEQVGMAAILVATLPILLVYPFLQKHFTKGVLLGSVKG</sequence>
<dbReference type="Proteomes" id="UP001267290">
    <property type="component" value="Unassembled WGS sequence"/>
</dbReference>
<dbReference type="PANTHER" id="PTHR43744">
    <property type="entry name" value="ABC TRANSPORTER PERMEASE PROTEIN MG189-RELATED-RELATED"/>
    <property type="match status" value="1"/>
</dbReference>
<evidence type="ECO:0000256" key="1">
    <source>
        <dbReference type="ARBA" id="ARBA00004651"/>
    </source>
</evidence>
<proteinExistence type="inferred from homology"/>
<accession>A0ABU1NW68</accession>
<dbReference type="PANTHER" id="PTHR43744:SF9">
    <property type="entry name" value="POLYGALACTURONAN_RHAMNOGALACTURONAN TRANSPORT SYSTEM PERMEASE PROTEIN YTCP"/>
    <property type="match status" value="1"/>
</dbReference>
<evidence type="ECO:0000313" key="10">
    <source>
        <dbReference type="Proteomes" id="UP001267290"/>
    </source>
</evidence>
<comment type="caution">
    <text evidence="9">The sequence shown here is derived from an EMBL/GenBank/DDBJ whole genome shotgun (WGS) entry which is preliminary data.</text>
</comment>
<evidence type="ECO:0000256" key="2">
    <source>
        <dbReference type="ARBA" id="ARBA00022448"/>
    </source>
</evidence>
<dbReference type="Pfam" id="PF00528">
    <property type="entry name" value="BPD_transp_1"/>
    <property type="match status" value="1"/>
</dbReference>
<name>A0ABU1NW68_9BACL</name>
<dbReference type="EMBL" id="JAVDSB010000004">
    <property type="protein sequence ID" value="MDR6551724.1"/>
    <property type="molecule type" value="Genomic_DNA"/>
</dbReference>
<reference evidence="9 10" key="1">
    <citation type="submission" date="2023-07" db="EMBL/GenBank/DDBJ databases">
        <title>Sorghum-associated microbial communities from plants grown in Nebraska, USA.</title>
        <authorList>
            <person name="Schachtman D."/>
        </authorList>
    </citation>
    <scope>NUCLEOTIDE SEQUENCE [LARGE SCALE GENOMIC DNA]</scope>
    <source>
        <strain evidence="9 10">CC258</strain>
    </source>
</reference>
<dbReference type="InterPro" id="IPR035906">
    <property type="entry name" value="MetI-like_sf"/>
</dbReference>
<dbReference type="Gene3D" id="1.10.3720.10">
    <property type="entry name" value="MetI-like"/>
    <property type="match status" value="1"/>
</dbReference>
<evidence type="ECO:0000256" key="7">
    <source>
        <dbReference type="RuleBase" id="RU363032"/>
    </source>
</evidence>
<evidence type="ECO:0000259" key="8">
    <source>
        <dbReference type="PROSITE" id="PS50928"/>
    </source>
</evidence>
<keyword evidence="5 7" id="KW-1133">Transmembrane helix</keyword>
<evidence type="ECO:0000256" key="4">
    <source>
        <dbReference type="ARBA" id="ARBA00022692"/>
    </source>
</evidence>
<comment type="subcellular location">
    <subcellularLocation>
        <location evidence="1 7">Cell membrane</location>
        <topology evidence="1 7">Multi-pass membrane protein</topology>
    </subcellularLocation>
</comment>
<feature type="transmembrane region" description="Helical" evidence="7">
    <location>
        <begin position="136"/>
        <end position="155"/>
    </location>
</feature>
<feature type="transmembrane region" description="Helical" evidence="7">
    <location>
        <begin position="109"/>
        <end position="130"/>
    </location>
</feature>
<protein>
    <submittedName>
        <fullName evidence="9">Aldouronate transport system permease protein</fullName>
    </submittedName>
</protein>
<evidence type="ECO:0000256" key="5">
    <source>
        <dbReference type="ARBA" id="ARBA00022989"/>
    </source>
</evidence>
<keyword evidence="2 7" id="KW-0813">Transport</keyword>
<evidence type="ECO:0000256" key="6">
    <source>
        <dbReference type="ARBA" id="ARBA00023136"/>
    </source>
</evidence>
<feature type="transmembrane region" description="Helical" evidence="7">
    <location>
        <begin position="12"/>
        <end position="35"/>
    </location>
</feature>
<keyword evidence="4 7" id="KW-0812">Transmembrane</keyword>
<feature type="domain" description="ABC transmembrane type-1" evidence="8">
    <location>
        <begin position="74"/>
        <end position="277"/>
    </location>
</feature>
<keyword evidence="10" id="KW-1185">Reference proteome</keyword>
<organism evidence="9 10">
    <name type="scientific">Paenibacillus qinlingensis</name>
    <dbReference type="NCBI Taxonomy" id="1837343"/>
    <lineage>
        <taxon>Bacteria</taxon>
        <taxon>Bacillati</taxon>
        <taxon>Bacillota</taxon>
        <taxon>Bacilli</taxon>
        <taxon>Bacillales</taxon>
        <taxon>Paenibacillaceae</taxon>
        <taxon>Paenibacillus</taxon>
    </lineage>
</organism>
<feature type="transmembrane region" description="Helical" evidence="7">
    <location>
        <begin position="70"/>
        <end position="97"/>
    </location>
</feature>
<keyword evidence="3" id="KW-1003">Cell membrane</keyword>
<feature type="transmembrane region" description="Helical" evidence="7">
    <location>
        <begin position="258"/>
        <end position="277"/>
    </location>
</feature>
<comment type="similarity">
    <text evidence="7">Belongs to the binding-protein-dependent transport system permease family.</text>
</comment>
<dbReference type="PROSITE" id="PS50928">
    <property type="entry name" value="ABC_TM1"/>
    <property type="match status" value="1"/>
</dbReference>
<dbReference type="CDD" id="cd06261">
    <property type="entry name" value="TM_PBP2"/>
    <property type="match status" value="1"/>
</dbReference>
<evidence type="ECO:0000256" key="3">
    <source>
        <dbReference type="ARBA" id="ARBA00022475"/>
    </source>
</evidence>
<dbReference type="InterPro" id="IPR000515">
    <property type="entry name" value="MetI-like"/>
</dbReference>